<name>A0ABZ3BZ69_9GAMM</name>
<dbReference type="PANTHER" id="PTHR46233">
    <property type="entry name" value="HYDROXYACYLGLUTATHIONE HYDROLASE GLOC"/>
    <property type="match status" value="1"/>
</dbReference>
<evidence type="ECO:0000256" key="3">
    <source>
        <dbReference type="ARBA" id="ARBA00022801"/>
    </source>
</evidence>
<evidence type="ECO:0000313" key="6">
    <source>
        <dbReference type="EMBL" id="WZW87839.1"/>
    </source>
</evidence>
<dbReference type="Pfam" id="PF00753">
    <property type="entry name" value="Lactamase_B"/>
    <property type="match status" value="1"/>
</dbReference>
<evidence type="ECO:0000259" key="5">
    <source>
        <dbReference type="SMART" id="SM00849"/>
    </source>
</evidence>
<evidence type="ECO:0000256" key="2">
    <source>
        <dbReference type="ARBA" id="ARBA00022723"/>
    </source>
</evidence>
<keyword evidence="2" id="KW-0479">Metal-binding</keyword>
<proteinExistence type="predicted"/>
<dbReference type="Gene3D" id="3.60.15.10">
    <property type="entry name" value="Ribonuclease Z/Hydroxyacylglutathione hydrolase-like"/>
    <property type="match status" value="1"/>
</dbReference>
<protein>
    <submittedName>
        <fullName evidence="6">MBL fold metallo-hydrolase</fullName>
    </submittedName>
</protein>
<keyword evidence="3" id="KW-0378">Hydrolase</keyword>
<reference evidence="6 7" key="1">
    <citation type="submission" date="2024-03" db="EMBL/GenBank/DDBJ databases">
        <title>Complete Genome Sequence and Annotation of Ignatzschineria larvae DSM 13226.</title>
        <authorList>
            <person name="Cantrell E."/>
            <person name="Burcham Z.M."/>
        </authorList>
    </citation>
    <scope>NUCLEOTIDE SEQUENCE [LARGE SCALE GENOMIC DNA]</scope>
    <source>
        <strain evidence="6 7">DSM 13226</strain>
    </source>
</reference>
<dbReference type="InterPro" id="IPR051453">
    <property type="entry name" value="MBL_Glyoxalase_II"/>
</dbReference>
<comment type="cofactor">
    <cofactor evidence="1">
        <name>Zn(2+)</name>
        <dbReference type="ChEBI" id="CHEBI:29105"/>
    </cofactor>
</comment>
<keyword evidence="7" id="KW-1185">Reference proteome</keyword>
<accession>A0ABZ3BZ69</accession>
<feature type="domain" description="Metallo-beta-lactamase" evidence="5">
    <location>
        <begin position="16"/>
        <end position="191"/>
    </location>
</feature>
<dbReference type="RefSeq" id="WP_034855559.1">
    <property type="nucleotide sequence ID" value="NZ_AZOD01000013.1"/>
</dbReference>
<sequence length="227" mass="25736">MAPRYRIHSEVYERYENFSHIIEDMETGEAIIIDPAWDEQYFIDRLQKLNLKPVAIWLTHGHHDHVSAVKALREYFPVPVYASNVEIDYINSFPKGDLPPAFRELPDDVIPIFDNDTLDFAGEKVKVLLTPGHSSGSICFLLSDDLITGDTLFINGSGRADLPGSDPSALFYSLNRIKAEVPPHVTLRTGHAYGPNATDTLAHQIIANPYMQYLDDEEQFIAYRMSR</sequence>
<dbReference type="PANTHER" id="PTHR46233:SF3">
    <property type="entry name" value="HYDROXYACYLGLUTATHIONE HYDROLASE GLOC"/>
    <property type="match status" value="1"/>
</dbReference>
<evidence type="ECO:0000313" key="7">
    <source>
        <dbReference type="Proteomes" id="UP001449178"/>
    </source>
</evidence>
<dbReference type="SUPFAM" id="SSF56281">
    <property type="entry name" value="Metallo-hydrolase/oxidoreductase"/>
    <property type="match status" value="1"/>
</dbReference>
<dbReference type="Proteomes" id="UP001449178">
    <property type="component" value="Chromosome"/>
</dbReference>
<dbReference type="EMBL" id="CP150637">
    <property type="protein sequence ID" value="WZW87839.1"/>
    <property type="molecule type" value="Genomic_DNA"/>
</dbReference>
<dbReference type="InterPro" id="IPR001279">
    <property type="entry name" value="Metallo-B-lactamas"/>
</dbReference>
<organism evidence="6 7">
    <name type="scientific">Ignatzschineria larvae DSM 13226</name>
    <dbReference type="NCBI Taxonomy" id="1111732"/>
    <lineage>
        <taxon>Bacteria</taxon>
        <taxon>Pseudomonadati</taxon>
        <taxon>Pseudomonadota</taxon>
        <taxon>Gammaproteobacteria</taxon>
        <taxon>Cardiobacteriales</taxon>
        <taxon>Ignatzschineriaceae</taxon>
        <taxon>Ignatzschineria</taxon>
    </lineage>
</organism>
<dbReference type="SMART" id="SM00849">
    <property type="entry name" value="Lactamase_B"/>
    <property type="match status" value="1"/>
</dbReference>
<dbReference type="CDD" id="cd16275">
    <property type="entry name" value="BaeB-like_MBL-fold"/>
    <property type="match status" value="1"/>
</dbReference>
<gene>
    <name evidence="6" type="ORF">WMO13_00220</name>
</gene>
<evidence type="ECO:0000256" key="4">
    <source>
        <dbReference type="ARBA" id="ARBA00022833"/>
    </source>
</evidence>
<dbReference type="InterPro" id="IPR036866">
    <property type="entry name" value="RibonucZ/Hydroxyglut_hydro"/>
</dbReference>
<keyword evidence="4" id="KW-0862">Zinc</keyword>
<evidence type="ECO:0000256" key="1">
    <source>
        <dbReference type="ARBA" id="ARBA00001947"/>
    </source>
</evidence>